<dbReference type="InterPro" id="IPR028082">
    <property type="entry name" value="Peripla_BP_I"/>
</dbReference>
<feature type="domain" description="HTH lacI-type" evidence="4">
    <location>
        <begin position="1"/>
        <end position="53"/>
    </location>
</feature>
<dbReference type="Pfam" id="PF00356">
    <property type="entry name" value="LacI"/>
    <property type="match status" value="1"/>
</dbReference>
<name>A0A5B8FJK5_9RHOB</name>
<dbReference type="Gene3D" id="1.10.260.40">
    <property type="entry name" value="lambda repressor-like DNA-binding domains"/>
    <property type="match status" value="1"/>
</dbReference>
<geneLocation type="plasmid" evidence="6">
    <name>pd4m1f</name>
</geneLocation>
<dbReference type="InterPro" id="IPR000843">
    <property type="entry name" value="HTH_LacI"/>
</dbReference>
<dbReference type="PANTHER" id="PTHR30146">
    <property type="entry name" value="LACI-RELATED TRANSCRIPTIONAL REPRESSOR"/>
    <property type="match status" value="1"/>
</dbReference>
<evidence type="ECO:0000256" key="2">
    <source>
        <dbReference type="ARBA" id="ARBA00023125"/>
    </source>
</evidence>
<keyword evidence="1" id="KW-0805">Transcription regulation</keyword>
<dbReference type="InterPro" id="IPR046335">
    <property type="entry name" value="LacI/GalR-like_sensor"/>
</dbReference>
<dbReference type="SMART" id="SM00354">
    <property type="entry name" value="HTH_LACI"/>
    <property type="match status" value="1"/>
</dbReference>
<dbReference type="CDD" id="cd01575">
    <property type="entry name" value="PBP1_GntR"/>
    <property type="match status" value="1"/>
</dbReference>
<evidence type="ECO:0000256" key="1">
    <source>
        <dbReference type="ARBA" id="ARBA00023015"/>
    </source>
</evidence>
<dbReference type="GO" id="GO:0003700">
    <property type="term" value="F:DNA-binding transcription factor activity"/>
    <property type="evidence" value="ECO:0007669"/>
    <property type="project" value="TreeGrafter"/>
</dbReference>
<sequence>MEAVGRLAGVSQVTVSRALSDPAKVSPATMARIREAIELTGYVPNALAGALASNRSKLVSALVPSITNVVYSSMIQAFAAGMRDSGYQIMLSETGFTPTEEEELVAAHLSRRPDAMLLTGIHHSARTRRMLLGASIPVVEVWDITDSPIDLCVGFSHIETGRAVADFAYEAGHRRAGVVSAGDERARRRIDAFSERFTQRSGVAVGQALFPAQASLECGRNGLSRLIDEQGLRDGLVFCSSDLLAHGVLIEAQARGLSVPGEIAVIGFGDQDFGAWTTPAITTVRVDRAAFGHAAAQALLHRFEGRTDGASVIDLGFEIVRRGSA</sequence>
<accession>A0A5B8FJK5</accession>
<dbReference type="AlphaFoldDB" id="A0A5B8FJK5"/>
<dbReference type="OrthoDB" id="7170131at2"/>
<organism evidence="5 6">
    <name type="scientific">Paroceanicella profunda</name>
    <dbReference type="NCBI Taxonomy" id="2579971"/>
    <lineage>
        <taxon>Bacteria</taxon>
        <taxon>Pseudomonadati</taxon>
        <taxon>Pseudomonadota</taxon>
        <taxon>Alphaproteobacteria</taxon>
        <taxon>Rhodobacterales</taxon>
        <taxon>Paracoccaceae</taxon>
        <taxon>Paroceanicella</taxon>
    </lineage>
</organism>
<dbReference type="CDD" id="cd01392">
    <property type="entry name" value="HTH_LacI"/>
    <property type="match status" value="1"/>
</dbReference>
<proteinExistence type="predicted"/>
<dbReference type="PANTHER" id="PTHR30146:SF33">
    <property type="entry name" value="TRANSCRIPTIONAL REGULATOR"/>
    <property type="match status" value="1"/>
</dbReference>
<dbReference type="Gene3D" id="3.40.50.2300">
    <property type="match status" value="2"/>
</dbReference>
<reference evidence="5 6" key="1">
    <citation type="submission" date="2019-06" db="EMBL/GenBank/DDBJ databases">
        <title>Genome sequence of Rhodobacteraceae bacterium D4M1.</title>
        <authorList>
            <person name="Cao J."/>
        </authorList>
    </citation>
    <scope>NUCLEOTIDE SEQUENCE [LARGE SCALE GENOMIC DNA]</scope>
    <source>
        <strain evidence="5 6">D4M1</strain>
        <plasmid evidence="6">pd4m1f</plasmid>
    </source>
</reference>
<keyword evidence="2 5" id="KW-0238">DNA-binding</keyword>
<keyword evidence="3" id="KW-0804">Transcription</keyword>
<dbReference type="GO" id="GO:0000976">
    <property type="term" value="F:transcription cis-regulatory region binding"/>
    <property type="evidence" value="ECO:0007669"/>
    <property type="project" value="TreeGrafter"/>
</dbReference>
<dbReference type="PROSITE" id="PS50932">
    <property type="entry name" value="HTH_LACI_2"/>
    <property type="match status" value="1"/>
</dbReference>
<evidence type="ECO:0000256" key="3">
    <source>
        <dbReference type="ARBA" id="ARBA00023163"/>
    </source>
</evidence>
<dbReference type="SUPFAM" id="SSF47413">
    <property type="entry name" value="lambda repressor-like DNA-binding domains"/>
    <property type="match status" value="1"/>
</dbReference>
<dbReference type="InterPro" id="IPR010982">
    <property type="entry name" value="Lambda_DNA-bd_dom_sf"/>
</dbReference>
<dbReference type="Proteomes" id="UP000305888">
    <property type="component" value="Plasmid pD4M1F"/>
</dbReference>
<dbReference type="Pfam" id="PF13377">
    <property type="entry name" value="Peripla_BP_3"/>
    <property type="match status" value="1"/>
</dbReference>
<evidence type="ECO:0000259" key="4">
    <source>
        <dbReference type="PROSITE" id="PS50932"/>
    </source>
</evidence>
<dbReference type="KEGG" id="ppru:FDP22_23965"/>
<evidence type="ECO:0000313" key="5">
    <source>
        <dbReference type="EMBL" id="QDL94991.1"/>
    </source>
</evidence>
<keyword evidence="6" id="KW-1185">Reference proteome</keyword>
<dbReference type="EMBL" id="CP040824">
    <property type="protein sequence ID" value="QDL94991.1"/>
    <property type="molecule type" value="Genomic_DNA"/>
</dbReference>
<dbReference type="SUPFAM" id="SSF53822">
    <property type="entry name" value="Periplasmic binding protein-like I"/>
    <property type="match status" value="1"/>
</dbReference>
<gene>
    <name evidence="5" type="ORF">FDP22_23965</name>
</gene>
<protein>
    <submittedName>
        <fullName evidence="5">LacI family DNA-binding transcriptional regulator</fullName>
    </submittedName>
</protein>
<keyword evidence="5" id="KW-0614">Plasmid</keyword>
<evidence type="ECO:0000313" key="6">
    <source>
        <dbReference type="Proteomes" id="UP000305888"/>
    </source>
</evidence>